<dbReference type="EMBL" id="CAJNOR010001082">
    <property type="protein sequence ID" value="CAF1071355.1"/>
    <property type="molecule type" value="Genomic_DNA"/>
</dbReference>
<evidence type="ECO:0000313" key="1">
    <source>
        <dbReference type="EMBL" id="CAF1071355.1"/>
    </source>
</evidence>
<dbReference type="AlphaFoldDB" id="A0A814M1H9"/>
<keyword evidence="2" id="KW-1185">Reference proteome</keyword>
<protein>
    <submittedName>
        <fullName evidence="1">Uncharacterized protein</fullName>
    </submittedName>
</protein>
<evidence type="ECO:0000313" key="2">
    <source>
        <dbReference type="Proteomes" id="UP000663828"/>
    </source>
</evidence>
<reference evidence="1" key="1">
    <citation type="submission" date="2021-02" db="EMBL/GenBank/DDBJ databases">
        <authorList>
            <person name="Nowell W R."/>
        </authorList>
    </citation>
    <scope>NUCLEOTIDE SEQUENCE</scope>
</reference>
<comment type="caution">
    <text evidence="1">The sequence shown here is derived from an EMBL/GenBank/DDBJ whole genome shotgun (WGS) entry which is preliminary data.</text>
</comment>
<accession>A0A814M1H9</accession>
<organism evidence="1 2">
    <name type="scientific">Adineta ricciae</name>
    <name type="common">Rotifer</name>
    <dbReference type="NCBI Taxonomy" id="249248"/>
    <lineage>
        <taxon>Eukaryota</taxon>
        <taxon>Metazoa</taxon>
        <taxon>Spiralia</taxon>
        <taxon>Gnathifera</taxon>
        <taxon>Rotifera</taxon>
        <taxon>Eurotatoria</taxon>
        <taxon>Bdelloidea</taxon>
        <taxon>Adinetida</taxon>
        <taxon>Adinetidae</taxon>
        <taxon>Adineta</taxon>
    </lineage>
</organism>
<dbReference type="Proteomes" id="UP000663828">
    <property type="component" value="Unassembled WGS sequence"/>
</dbReference>
<proteinExistence type="predicted"/>
<name>A0A814M1H9_ADIRI</name>
<gene>
    <name evidence="1" type="ORF">XAT740_LOCUS16829</name>
</gene>
<sequence>MMKTAYYTTAHLQSIAYDLKTYTNVDECVLFIETMKDRKAYIIISGLLGQSVVSRIHDMNQIDSIFSFCGIEQRHREWSKVKGIFTEIIPICKSLKLASEQRQQNAISISFIMSDEQSNQLNPNFMDTCMLN</sequence>